<proteinExistence type="predicted"/>
<evidence type="ECO:0008006" key="3">
    <source>
        <dbReference type="Google" id="ProtNLM"/>
    </source>
</evidence>
<comment type="caution">
    <text evidence="1">The sequence shown here is derived from an EMBL/GenBank/DDBJ whole genome shotgun (WGS) entry which is preliminary data.</text>
</comment>
<reference evidence="1" key="1">
    <citation type="submission" date="2020-05" db="EMBL/GenBank/DDBJ databases">
        <title>Mycena genomes resolve the evolution of fungal bioluminescence.</title>
        <authorList>
            <person name="Tsai I.J."/>
        </authorList>
    </citation>
    <scope>NUCLEOTIDE SEQUENCE</scope>
    <source>
        <strain evidence="1">171206Taipei</strain>
    </source>
</reference>
<dbReference type="Proteomes" id="UP000636479">
    <property type="component" value="Unassembled WGS sequence"/>
</dbReference>
<dbReference type="InterPro" id="IPR036047">
    <property type="entry name" value="F-box-like_dom_sf"/>
</dbReference>
<dbReference type="OrthoDB" id="2937711at2759"/>
<evidence type="ECO:0000313" key="2">
    <source>
        <dbReference type="Proteomes" id="UP000636479"/>
    </source>
</evidence>
<accession>A0A8H6S4X7</accession>
<dbReference type="AlphaFoldDB" id="A0A8H6S4X7"/>
<dbReference type="RefSeq" id="XP_037214507.1">
    <property type="nucleotide sequence ID" value="XM_037369301.1"/>
</dbReference>
<dbReference type="EMBL" id="JACAZF010000013">
    <property type="protein sequence ID" value="KAF7291385.1"/>
    <property type="molecule type" value="Genomic_DNA"/>
</dbReference>
<gene>
    <name evidence="1" type="ORF">MIND_01283100</name>
</gene>
<protein>
    <recommendedName>
        <fullName evidence="3">F-box domain-containing protein</fullName>
    </recommendedName>
</protein>
<sequence length="512" mass="55023">MEKSPPDIVLAFAALLDVEDLLNLLATCRRIRALSAEPALWIGCLQRIECVQMHPVTSRARDFAALPLAELKAMAHRAARILRNLASPSPRLERILRIAGALKDGHFLIPGTGLLLTNPPGRVDCWDVVQARVVASVAHERLRIFGMSCVWSGSRVLFSAAIIESERTNDVVLEAIAVVCVDLKDREKIRITTVVSPRIIHATRQTPHFPDVFITEKLMGIVCHRGTFTMEAVGLLCWPIDASQPVSICRYPFPEDQRSILSFDAASGILYGLVPAPELNTAVSVVHSFPLRALSNGGIQVDPSAPVASKTLVHPDDNVHNPPGDGGWNSWSSAGFAATCSADAQARFGVRAVAWRSQHFQRQYAAVGAAQRRLLTSLTFLRAGPGTGEAHAADALVFAAPAGDGNHVGGYSGRYLVFSSGGPGLAGQGSLGLGIARLPERPGGALRIARFSGGPDGIDLNARDIRVRAVDDILGLVVLWDRKQECANIYSYSGDWGRGCLRGTPHDKCVVC</sequence>
<dbReference type="GeneID" id="59351817"/>
<evidence type="ECO:0000313" key="1">
    <source>
        <dbReference type="EMBL" id="KAF7291385.1"/>
    </source>
</evidence>
<name>A0A8H6S4X7_9AGAR</name>
<keyword evidence="2" id="KW-1185">Reference proteome</keyword>
<dbReference type="SUPFAM" id="SSF81383">
    <property type="entry name" value="F-box domain"/>
    <property type="match status" value="1"/>
</dbReference>
<organism evidence="1 2">
    <name type="scientific">Mycena indigotica</name>
    <dbReference type="NCBI Taxonomy" id="2126181"/>
    <lineage>
        <taxon>Eukaryota</taxon>
        <taxon>Fungi</taxon>
        <taxon>Dikarya</taxon>
        <taxon>Basidiomycota</taxon>
        <taxon>Agaricomycotina</taxon>
        <taxon>Agaricomycetes</taxon>
        <taxon>Agaricomycetidae</taxon>
        <taxon>Agaricales</taxon>
        <taxon>Marasmiineae</taxon>
        <taxon>Mycenaceae</taxon>
        <taxon>Mycena</taxon>
    </lineage>
</organism>